<comment type="caution">
    <text evidence="1">The sequence shown here is derived from an EMBL/GenBank/DDBJ whole genome shotgun (WGS) entry which is preliminary data.</text>
</comment>
<reference evidence="1" key="1">
    <citation type="submission" date="2021-06" db="EMBL/GenBank/DDBJ databases">
        <authorList>
            <person name="Huq M.A."/>
        </authorList>
    </citation>
    <scope>NUCLEOTIDE SEQUENCE</scope>
    <source>
        <strain evidence="1">MAH-26</strain>
    </source>
</reference>
<dbReference type="EMBL" id="JAHSPG010000001">
    <property type="protein sequence ID" value="MBV4355821.1"/>
    <property type="molecule type" value="Genomic_DNA"/>
</dbReference>
<evidence type="ECO:0000313" key="1">
    <source>
        <dbReference type="EMBL" id="MBV4355821.1"/>
    </source>
</evidence>
<gene>
    <name evidence="1" type="ORF">KTO63_01585</name>
</gene>
<accession>A0A9E2S4P3</accession>
<dbReference type="AlphaFoldDB" id="A0A9E2S4P3"/>
<proteinExistence type="predicted"/>
<organism evidence="1 2">
    <name type="scientific">Pinibacter aurantiacus</name>
    <dbReference type="NCBI Taxonomy" id="2851599"/>
    <lineage>
        <taxon>Bacteria</taxon>
        <taxon>Pseudomonadati</taxon>
        <taxon>Bacteroidota</taxon>
        <taxon>Chitinophagia</taxon>
        <taxon>Chitinophagales</taxon>
        <taxon>Chitinophagaceae</taxon>
        <taxon>Pinibacter</taxon>
    </lineage>
</organism>
<name>A0A9E2S4P3_9BACT</name>
<dbReference type="Proteomes" id="UP000812270">
    <property type="component" value="Unassembled WGS sequence"/>
</dbReference>
<keyword evidence="2" id="KW-1185">Reference proteome</keyword>
<sequence length="127" mass="15397">MVTTDTTQFSTECTTWKNTLRSNRERLTQLERSLLQMAPHLTDRESQHDIEHFQNQFRIQLLNVHDLKHDIKNHEKFAEWEMNRSDGHFSEATYVEHEDLNDRYNYLESVLDNLQEDFKKFSHHYTA</sequence>
<protein>
    <submittedName>
        <fullName evidence="1">Uncharacterized protein</fullName>
    </submittedName>
</protein>
<evidence type="ECO:0000313" key="2">
    <source>
        <dbReference type="Proteomes" id="UP000812270"/>
    </source>
</evidence>
<dbReference type="RefSeq" id="WP_217789365.1">
    <property type="nucleotide sequence ID" value="NZ_JAHSPG010000001.1"/>
</dbReference>